<dbReference type="CDD" id="cd01392">
    <property type="entry name" value="HTH_LacI"/>
    <property type="match status" value="1"/>
</dbReference>
<keyword evidence="3" id="KW-0804">Transcription</keyword>
<comment type="caution">
    <text evidence="5">The sequence shown here is derived from an EMBL/GenBank/DDBJ whole genome shotgun (WGS) entry which is preliminary data.</text>
</comment>
<evidence type="ECO:0000256" key="2">
    <source>
        <dbReference type="ARBA" id="ARBA00023125"/>
    </source>
</evidence>
<protein>
    <submittedName>
        <fullName evidence="5">LacI family transcriptional regulator</fullName>
    </submittedName>
</protein>
<dbReference type="SMART" id="SM00354">
    <property type="entry name" value="HTH_LACI"/>
    <property type="match status" value="1"/>
</dbReference>
<dbReference type="EMBL" id="JAOQKC010000030">
    <property type="protein sequence ID" value="MCU6698355.1"/>
    <property type="molecule type" value="Genomic_DNA"/>
</dbReference>
<keyword evidence="6" id="KW-1185">Reference proteome</keyword>
<dbReference type="CDD" id="cd06267">
    <property type="entry name" value="PBP1_LacI_sugar_binding-like"/>
    <property type="match status" value="1"/>
</dbReference>
<sequence>MPYNLKKIAEESGYSISTVSRVINGKGRISQKTKDEILKIAKEHHYVPNQVARSLKNSKTNTIGIIVPDIRDYFNLVIKAADNVFSTEGYSILLADSNEDPEKEENYIRLMYEKRVDGLILATVAEEHEALEMYFQSGVPVIFIDNLPHVKPEYEDCVLLDNSRASALAVECLAKAGHEQIAVIVGNERETTGLERLRGFRNALEDHGLKAIPELMKKGDYQVEGGYRCMRELLEAREAHPFTAVYVSSYKMSCGALKAIREQGLRIPEDVAVVAFDFLDETGLNVPSITTITQPTESIGTIAANRMLARLRCEKGTEIIAQRILLAPALQKGDSSRR</sequence>
<dbReference type="InterPro" id="IPR001761">
    <property type="entry name" value="Peripla_BP/Lac1_sug-bd_dom"/>
</dbReference>
<evidence type="ECO:0000259" key="4">
    <source>
        <dbReference type="PROSITE" id="PS50932"/>
    </source>
</evidence>
<proteinExistence type="predicted"/>
<keyword evidence="2" id="KW-0238">DNA-binding</keyword>
<dbReference type="InterPro" id="IPR028082">
    <property type="entry name" value="Peripla_BP_I"/>
</dbReference>
<dbReference type="RefSeq" id="WP_158365243.1">
    <property type="nucleotide sequence ID" value="NZ_JAOQKC010000030.1"/>
</dbReference>
<dbReference type="PROSITE" id="PS50932">
    <property type="entry name" value="HTH_LACI_2"/>
    <property type="match status" value="1"/>
</dbReference>
<dbReference type="Proteomes" id="UP001652461">
    <property type="component" value="Unassembled WGS sequence"/>
</dbReference>
<keyword evidence="1" id="KW-0805">Transcription regulation</keyword>
<dbReference type="Pfam" id="PF00356">
    <property type="entry name" value="LacI"/>
    <property type="match status" value="1"/>
</dbReference>
<dbReference type="Gene3D" id="3.40.50.2300">
    <property type="match status" value="2"/>
</dbReference>
<dbReference type="Pfam" id="PF00532">
    <property type="entry name" value="Peripla_BP_1"/>
    <property type="match status" value="1"/>
</dbReference>
<dbReference type="PANTHER" id="PTHR30146:SF109">
    <property type="entry name" value="HTH-TYPE TRANSCRIPTIONAL REGULATOR GALS"/>
    <property type="match status" value="1"/>
</dbReference>
<dbReference type="SUPFAM" id="SSF47413">
    <property type="entry name" value="lambda repressor-like DNA-binding domains"/>
    <property type="match status" value="1"/>
</dbReference>
<dbReference type="InterPro" id="IPR000843">
    <property type="entry name" value="HTH_LacI"/>
</dbReference>
<evidence type="ECO:0000313" key="6">
    <source>
        <dbReference type="Proteomes" id="UP001652461"/>
    </source>
</evidence>
<dbReference type="InterPro" id="IPR010982">
    <property type="entry name" value="Lambda_DNA-bd_dom_sf"/>
</dbReference>
<evidence type="ECO:0000256" key="3">
    <source>
        <dbReference type="ARBA" id="ARBA00023163"/>
    </source>
</evidence>
<gene>
    <name evidence="5" type="ORF">OCV63_15900</name>
</gene>
<name>A0ABT2S185_9FIRM</name>
<organism evidence="5 6">
    <name type="scientific">Laedolimicola ammoniilytica</name>
    <dbReference type="NCBI Taxonomy" id="2981771"/>
    <lineage>
        <taxon>Bacteria</taxon>
        <taxon>Bacillati</taxon>
        <taxon>Bacillota</taxon>
        <taxon>Clostridia</taxon>
        <taxon>Lachnospirales</taxon>
        <taxon>Lachnospiraceae</taxon>
        <taxon>Laedolimicola</taxon>
    </lineage>
</organism>
<dbReference type="PANTHER" id="PTHR30146">
    <property type="entry name" value="LACI-RELATED TRANSCRIPTIONAL REPRESSOR"/>
    <property type="match status" value="1"/>
</dbReference>
<reference evidence="5 6" key="1">
    <citation type="journal article" date="2021" name="ISME Commun">
        <title>Automated analysis of genomic sequences facilitates high-throughput and comprehensive description of bacteria.</title>
        <authorList>
            <person name="Hitch T.C.A."/>
        </authorList>
    </citation>
    <scope>NUCLEOTIDE SEQUENCE [LARGE SCALE GENOMIC DNA]</scope>
    <source>
        <strain evidence="5 6">Sanger_04</strain>
    </source>
</reference>
<dbReference type="Gene3D" id="1.10.260.40">
    <property type="entry name" value="lambda repressor-like DNA-binding domains"/>
    <property type="match status" value="1"/>
</dbReference>
<feature type="domain" description="HTH lacI-type" evidence="4">
    <location>
        <begin position="3"/>
        <end position="57"/>
    </location>
</feature>
<evidence type="ECO:0000256" key="1">
    <source>
        <dbReference type="ARBA" id="ARBA00023015"/>
    </source>
</evidence>
<evidence type="ECO:0000313" key="5">
    <source>
        <dbReference type="EMBL" id="MCU6698355.1"/>
    </source>
</evidence>
<accession>A0ABT2S185</accession>
<dbReference type="SUPFAM" id="SSF53822">
    <property type="entry name" value="Periplasmic binding protein-like I"/>
    <property type="match status" value="1"/>
</dbReference>